<protein>
    <submittedName>
        <fullName evidence="2">Uncharacterized protein</fullName>
    </submittedName>
</protein>
<dbReference type="KEGG" id="zpl:ZBT109_1015"/>
<gene>
    <name evidence="2" type="ORF">ZBT109_1015</name>
</gene>
<dbReference type="AlphaFoldDB" id="A0A348HDT0"/>
<evidence type="ECO:0000313" key="2">
    <source>
        <dbReference type="EMBL" id="BBG29782.1"/>
    </source>
</evidence>
<reference evidence="2 3" key="1">
    <citation type="submission" date="2018-09" db="EMBL/GenBank/DDBJ databases">
        <title>Zymobacter palmae IAM14233 (=T109) whole genome analysis.</title>
        <authorList>
            <person name="Yanase H."/>
        </authorList>
    </citation>
    <scope>NUCLEOTIDE SEQUENCE [LARGE SCALE GENOMIC DNA]</scope>
    <source>
        <strain evidence="2 3">IAM14233</strain>
    </source>
</reference>
<evidence type="ECO:0000256" key="1">
    <source>
        <dbReference type="SAM" id="MobiDB-lite"/>
    </source>
</evidence>
<dbReference type="EMBL" id="AP018933">
    <property type="protein sequence ID" value="BBG29782.1"/>
    <property type="molecule type" value="Genomic_DNA"/>
</dbReference>
<name>A0A348HDT0_9GAMM</name>
<organism evidence="2 3">
    <name type="scientific">Zymobacter palmae</name>
    <dbReference type="NCBI Taxonomy" id="33074"/>
    <lineage>
        <taxon>Bacteria</taxon>
        <taxon>Pseudomonadati</taxon>
        <taxon>Pseudomonadota</taxon>
        <taxon>Gammaproteobacteria</taxon>
        <taxon>Oceanospirillales</taxon>
        <taxon>Halomonadaceae</taxon>
        <taxon>Zymobacter group</taxon>
        <taxon>Zymobacter</taxon>
    </lineage>
</organism>
<sequence length="38" mass="4202">MEVVPAAMSDIERIEQGATTMPMVRNEPLAMEAPIERS</sequence>
<keyword evidence="3" id="KW-1185">Reference proteome</keyword>
<proteinExistence type="predicted"/>
<dbReference type="Proteomes" id="UP000267342">
    <property type="component" value="Chromosome"/>
</dbReference>
<evidence type="ECO:0000313" key="3">
    <source>
        <dbReference type="Proteomes" id="UP000267342"/>
    </source>
</evidence>
<accession>A0A348HDT0</accession>
<feature type="region of interest" description="Disordered" evidence="1">
    <location>
        <begin position="1"/>
        <end position="38"/>
    </location>
</feature>